<evidence type="ECO:0000256" key="3">
    <source>
        <dbReference type="ARBA" id="ARBA00022723"/>
    </source>
</evidence>
<dbReference type="PANTHER" id="PTHR46696">
    <property type="entry name" value="P450, PUTATIVE (EUROFUNG)-RELATED"/>
    <property type="match status" value="1"/>
</dbReference>
<keyword evidence="3 7" id="KW-0479">Metal-binding</keyword>
<evidence type="ECO:0000313" key="9">
    <source>
        <dbReference type="EMBL" id="EFG05167.1"/>
    </source>
</evidence>
<dbReference type="InterPro" id="IPR001128">
    <property type="entry name" value="Cyt_P450"/>
</dbReference>
<organism evidence="9 10">
    <name type="scientific">Streptomyces clavuligerus</name>
    <dbReference type="NCBI Taxonomy" id="1901"/>
    <lineage>
        <taxon>Bacteria</taxon>
        <taxon>Bacillati</taxon>
        <taxon>Actinomycetota</taxon>
        <taxon>Actinomycetes</taxon>
        <taxon>Kitasatosporales</taxon>
        <taxon>Streptomycetaceae</taxon>
        <taxon>Streptomyces</taxon>
    </lineage>
</organism>
<feature type="region of interest" description="Disordered" evidence="8">
    <location>
        <begin position="1"/>
        <end position="82"/>
    </location>
</feature>
<feature type="compositionally biased region" description="Low complexity" evidence="8">
    <location>
        <begin position="29"/>
        <end position="39"/>
    </location>
</feature>
<evidence type="ECO:0000256" key="1">
    <source>
        <dbReference type="ARBA" id="ARBA00010617"/>
    </source>
</evidence>
<dbReference type="STRING" id="1901.BB341_27285"/>
<evidence type="ECO:0000256" key="2">
    <source>
        <dbReference type="ARBA" id="ARBA00022617"/>
    </source>
</evidence>
<gene>
    <name evidence="9" type="ORF">SCLAV_0091</name>
</gene>
<keyword evidence="5 7" id="KW-0408">Iron</keyword>
<keyword evidence="6 7" id="KW-0503">Monooxygenase</keyword>
<name>E2Q607_STRCL</name>
<dbReference type="GO" id="GO:0005506">
    <property type="term" value="F:iron ion binding"/>
    <property type="evidence" value="ECO:0007669"/>
    <property type="project" value="InterPro"/>
</dbReference>
<accession>E2Q607</accession>
<evidence type="ECO:0000256" key="4">
    <source>
        <dbReference type="ARBA" id="ARBA00023002"/>
    </source>
</evidence>
<evidence type="ECO:0000256" key="6">
    <source>
        <dbReference type="ARBA" id="ARBA00023033"/>
    </source>
</evidence>
<dbReference type="PANTHER" id="PTHR46696:SF1">
    <property type="entry name" value="CYTOCHROME P450 YJIB-RELATED"/>
    <property type="match status" value="1"/>
</dbReference>
<dbReference type="Proteomes" id="UP000002357">
    <property type="component" value="Chromosome"/>
</dbReference>
<feature type="compositionally biased region" description="Basic residues" evidence="8">
    <location>
        <begin position="56"/>
        <end position="65"/>
    </location>
</feature>
<dbReference type="InterPro" id="IPR036396">
    <property type="entry name" value="Cyt_P450_sf"/>
</dbReference>
<proteinExistence type="inferred from homology"/>
<dbReference type="CDD" id="cd11029">
    <property type="entry name" value="CYP107-like"/>
    <property type="match status" value="1"/>
</dbReference>
<dbReference type="AlphaFoldDB" id="E2Q607"/>
<dbReference type="GO" id="GO:0004497">
    <property type="term" value="F:monooxygenase activity"/>
    <property type="evidence" value="ECO:0007669"/>
    <property type="project" value="UniProtKB-KW"/>
</dbReference>
<dbReference type="GO" id="GO:0020037">
    <property type="term" value="F:heme binding"/>
    <property type="evidence" value="ECO:0007669"/>
    <property type="project" value="InterPro"/>
</dbReference>
<evidence type="ECO:0000256" key="7">
    <source>
        <dbReference type="RuleBase" id="RU000461"/>
    </source>
</evidence>
<keyword evidence="4 7" id="KW-0560">Oxidoreductase</keyword>
<protein>
    <submittedName>
        <fullName evidence="9">Cytochrome P450</fullName>
    </submittedName>
</protein>
<sequence length="506" mass="54402">MTKRRPPGPAPPARTRATGSGQGIRPCSGALPRAPAAGRAKIDAVRTLSFPDANTHNRKRQKRPPRRAESTALPSGRCGTGHITSVNGNSCGGLVMTGTGTRVAPALSSDGGERLYSQLHELRSAGPAVRVELPEGVVAWSVTRGDVVRQLATHPHLSRDARGIWPNYRPGAVAWLYTWVDTRSMATSEGQEHKRLRKMIGPVFGPRRLQNLRPSIEATVDGLLQGLAAEDPREPLDIRARFAHEVPTRVMCDFFGVPEDQRPFMLKFLGMALQTGGTPESARRTEQGVKTAMRRLIAAKRADPGDDMTSLLLTEHEGDQLTEDELISTLNLMMGAGTQTTVALLVHAIQELVTHRDQLAAALADPSRWDHVVEETLRLHPPVVHLPLRFATADIDLGEGAVIAAGDAVILGFGAEGRDPAIHDRAEEFDLDRADKTHLAFGHGAHYCLGAPLARLEAAVALPALFTRFPRMALADSEAVPVPHLSFIANDMGGLNVRLDGGGAAG</sequence>
<evidence type="ECO:0000256" key="5">
    <source>
        <dbReference type="ARBA" id="ARBA00023004"/>
    </source>
</evidence>
<evidence type="ECO:0000313" key="10">
    <source>
        <dbReference type="Proteomes" id="UP000002357"/>
    </source>
</evidence>
<dbReference type="eggNOG" id="COG2124">
    <property type="taxonomic scope" value="Bacteria"/>
</dbReference>
<dbReference type="FunFam" id="1.10.630.10:FF:000018">
    <property type="entry name" value="Cytochrome P450 monooxygenase"/>
    <property type="match status" value="1"/>
</dbReference>
<dbReference type="SUPFAM" id="SSF48264">
    <property type="entry name" value="Cytochrome P450"/>
    <property type="match status" value="1"/>
</dbReference>
<dbReference type="InterPro" id="IPR002397">
    <property type="entry name" value="Cyt_P450_B"/>
</dbReference>
<dbReference type="Pfam" id="PF00067">
    <property type="entry name" value="p450"/>
    <property type="match status" value="1"/>
</dbReference>
<dbReference type="PRINTS" id="PR00385">
    <property type="entry name" value="P450"/>
</dbReference>
<keyword evidence="10" id="KW-1185">Reference proteome</keyword>
<dbReference type="GO" id="GO:0016705">
    <property type="term" value="F:oxidoreductase activity, acting on paired donors, with incorporation or reduction of molecular oxygen"/>
    <property type="evidence" value="ECO:0007669"/>
    <property type="project" value="InterPro"/>
</dbReference>
<dbReference type="PROSITE" id="PS00086">
    <property type="entry name" value="CYTOCHROME_P450"/>
    <property type="match status" value="1"/>
</dbReference>
<dbReference type="EMBL" id="CM000913">
    <property type="protein sequence ID" value="EFG05167.1"/>
    <property type="molecule type" value="Genomic_DNA"/>
</dbReference>
<dbReference type="PRINTS" id="PR00359">
    <property type="entry name" value="BP450"/>
</dbReference>
<evidence type="ECO:0000256" key="8">
    <source>
        <dbReference type="SAM" id="MobiDB-lite"/>
    </source>
</evidence>
<dbReference type="Gene3D" id="1.10.630.10">
    <property type="entry name" value="Cytochrome P450"/>
    <property type="match status" value="1"/>
</dbReference>
<reference evidence="9 10" key="1">
    <citation type="journal article" date="2010" name="Genome Biol. Evol.">
        <title>The sequence of a 1.8-mb bacterial linear plasmid reveals a rich evolutionary reservoir of secondary metabolic pathways.</title>
        <authorList>
            <person name="Medema M.H."/>
            <person name="Trefzer A."/>
            <person name="Kovalchuk A."/>
            <person name="van den Berg M."/>
            <person name="Mueller U."/>
            <person name="Heijne W."/>
            <person name="Wu L."/>
            <person name="Alam M.T."/>
            <person name="Ronning C.M."/>
            <person name="Nierman W.C."/>
            <person name="Bovenberg R.A.L."/>
            <person name="Breitling R."/>
            <person name="Takano E."/>
        </authorList>
    </citation>
    <scope>NUCLEOTIDE SEQUENCE [LARGE SCALE GENOMIC DNA]</scope>
    <source>
        <strain evidence="10">ATCC 27064 / DSM 738 / JCM 4710 / NBRC 13307 / NCIMB 12785 / NRRL 3585 / VKM Ac-602</strain>
    </source>
</reference>
<keyword evidence="2 7" id="KW-0349">Heme</keyword>
<dbReference type="InterPro" id="IPR017972">
    <property type="entry name" value="Cyt_P450_CS"/>
</dbReference>
<comment type="similarity">
    <text evidence="1 7">Belongs to the cytochrome P450 family.</text>
</comment>